<organism evidence="2 3">
    <name type="scientific">Catellatospora coxensis</name>
    <dbReference type="NCBI Taxonomy" id="310354"/>
    <lineage>
        <taxon>Bacteria</taxon>
        <taxon>Bacillati</taxon>
        <taxon>Actinomycetota</taxon>
        <taxon>Actinomycetes</taxon>
        <taxon>Micromonosporales</taxon>
        <taxon>Micromonosporaceae</taxon>
        <taxon>Catellatospora</taxon>
    </lineage>
</organism>
<dbReference type="EMBL" id="BONI01000043">
    <property type="protein sequence ID" value="GIG08162.1"/>
    <property type="molecule type" value="Genomic_DNA"/>
</dbReference>
<keyword evidence="1" id="KW-0472">Membrane</keyword>
<name>A0A8J3P8X3_9ACTN</name>
<feature type="transmembrane region" description="Helical" evidence="1">
    <location>
        <begin position="15"/>
        <end position="35"/>
    </location>
</feature>
<sequence>MNTNDYPVIMALEDYVPTLLALAGFWLLGGASAAIDRRAAVAGRLGGVLIGLGGVAKSTWKLILSAFGHDVRWLEQSLFPLMAAGALLVLWSLHTTLRGRRAPWWPYALVGVGVAGAAVALGSVQPAFIAATTGVTLISVLGAVLAGRRRAWVAVVLFVLGIVAVTSLVPLRNHPQHETLAFQWLEQGTNTLAQAVFLTAALLTVRASRSAAVRPVGAVA</sequence>
<feature type="transmembrane region" description="Helical" evidence="1">
    <location>
        <begin position="104"/>
        <end position="121"/>
    </location>
</feature>
<accession>A0A8J3P8X3</accession>
<feature type="transmembrane region" description="Helical" evidence="1">
    <location>
        <begin position="191"/>
        <end position="208"/>
    </location>
</feature>
<dbReference type="RefSeq" id="WP_203694478.1">
    <property type="nucleotide sequence ID" value="NZ_BAAALC010000005.1"/>
</dbReference>
<dbReference type="AlphaFoldDB" id="A0A8J3P8X3"/>
<feature type="transmembrane region" description="Helical" evidence="1">
    <location>
        <begin position="127"/>
        <end position="145"/>
    </location>
</feature>
<protein>
    <submittedName>
        <fullName evidence="2">Uncharacterized protein</fullName>
    </submittedName>
</protein>
<proteinExistence type="predicted"/>
<keyword evidence="3" id="KW-1185">Reference proteome</keyword>
<evidence type="ECO:0000313" key="2">
    <source>
        <dbReference type="EMBL" id="GIG08162.1"/>
    </source>
</evidence>
<feature type="transmembrane region" description="Helical" evidence="1">
    <location>
        <begin position="47"/>
        <end position="67"/>
    </location>
</feature>
<feature type="transmembrane region" description="Helical" evidence="1">
    <location>
        <begin position="152"/>
        <end position="171"/>
    </location>
</feature>
<evidence type="ECO:0000313" key="3">
    <source>
        <dbReference type="Proteomes" id="UP000630887"/>
    </source>
</evidence>
<dbReference type="Proteomes" id="UP000630887">
    <property type="component" value="Unassembled WGS sequence"/>
</dbReference>
<gene>
    <name evidence="2" type="ORF">Cco03nite_48620</name>
</gene>
<keyword evidence="1" id="KW-1133">Transmembrane helix</keyword>
<evidence type="ECO:0000256" key="1">
    <source>
        <dbReference type="SAM" id="Phobius"/>
    </source>
</evidence>
<comment type="caution">
    <text evidence="2">The sequence shown here is derived from an EMBL/GenBank/DDBJ whole genome shotgun (WGS) entry which is preliminary data.</text>
</comment>
<reference evidence="2 3" key="1">
    <citation type="submission" date="2021-01" db="EMBL/GenBank/DDBJ databases">
        <title>Whole genome shotgun sequence of Catellatospora coxensis NBRC 107359.</title>
        <authorList>
            <person name="Komaki H."/>
            <person name="Tamura T."/>
        </authorList>
    </citation>
    <scope>NUCLEOTIDE SEQUENCE [LARGE SCALE GENOMIC DNA]</scope>
    <source>
        <strain evidence="2 3">NBRC 107359</strain>
    </source>
</reference>
<keyword evidence="1" id="KW-0812">Transmembrane</keyword>
<feature type="transmembrane region" description="Helical" evidence="1">
    <location>
        <begin position="79"/>
        <end position="97"/>
    </location>
</feature>